<dbReference type="SUPFAM" id="SSF56672">
    <property type="entry name" value="DNA/RNA polymerases"/>
    <property type="match status" value="1"/>
</dbReference>
<dbReference type="InterPro" id="IPR041577">
    <property type="entry name" value="RT_RNaseH_2"/>
</dbReference>
<accession>A0A9W8MN80</accession>
<dbReference type="Proteomes" id="UP001140091">
    <property type="component" value="Unassembled WGS sequence"/>
</dbReference>
<feature type="non-terminal residue" evidence="4">
    <location>
        <position position="788"/>
    </location>
</feature>
<dbReference type="InterPro" id="IPR036397">
    <property type="entry name" value="RNaseH_sf"/>
</dbReference>
<proteinExistence type="predicted"/>
<dbReference type="GO" id="GO:0003723">
    <property type="term" value="F:RNA binding"/>
    <property type="evidence" value="ECO:0007669"/>
    <property type="project" value="UniProtKB-KW"/>
</dbReference>
<dbReference type="Pfam" id="PF17921">
    <property type="entry name" value="Integrase_H2C2"/>
    <property type="match status" value="1"/>
</dbReference>
<dbReference type="PROSITE" id="PS50994">
    <property type="entry name" value="INTEGRASE"/>
    <property type="match status" value="1"/>
</dbReference>
<evidence type="ECO:0000313" key="5">
    <source>
        <dbReference type="Proteomes" id="UP001140091"/>
    </source>
</evidence>
<dbReference type="InterPro" id="IPR012337">
    <property type="entry name" value="RNaseH-like_sf"/>
</dbReference>
<comment type="caution">
    <text evidence="4">The sequence shown here is derived from an EMBL/GenBank/DDBJ whole genome shotgun (WGS) entry which is preliminary data.</text>
</comment>
<protein>
    <recommendedName>
        <fullName evidence="3">Integrase catalytic domain-containing protein</fullName>
    </recommendedName>
</protein>
<dbReference type="GO" id="GO:0015074">
    <property type="term" value="P:DNA integration"/>
    <property type="evidence" value="ECO:0007669"/>
    <property type="project" value="InterPro"/>
</dbReference>
<gene>
    <name evidence="4" type="ORF">H1R20_g2456</name>
</gene>
<dbReference type="Gene3D" id="3.30.70.270">
    <property type="match status" value="1"/>
</dbReference>
<keyword evidence="1" id="KW-0694">RNA-binding</keyword>
<dbReference type="EMBL" id="JANBPK010000713">
    <property type="protein sequence ID" value="KAJ2934659.1"/>
    <property type="molecule type" value="Genomic_DNA"/>
</dbReference>
<dbReference type="Pfam" id="PF17919">
    <property type="entry name" value="RT_RNaseH_2"/>
    <property type="match status" value="1"/>
</dbReference>
<dbReference type="InterPro" id="IPR041588">
    <property type="entry name" value="Integrase_H2C2"/>
</dbReference>
<sequence>MGYTNSQQVQHGDLTFLLQDEIPHVTLPFVDDVPVKGPPTRYELPGGGYETIPENPGIRRFVWEHMNDVLRVVWRIHKAGGTFSGPKAHIYRVQKIRDWPIPRDLTSVRRFLGTVGTLRMFIKNYAVHSEPLVKLTRRKTEFVFGPTELEAMEKIKYLVTTCPAIRPIDYSSDNEVILAVDSSQIAVGYILSQMGDDGLRYPSRFGSITWNERERRYSQSKIELFGLFRALKDVRIYIIAVKRLVVEVDARYIKGMINNPDIQPNATINRWIAGVLLFDFELRHVPAHCHVAADGLSRRERSPNDPEDQDDYDEWIDSANVFSMEVLNRGRQNLNLRSTPGFSHPRNTNSLNHAILSIGVQELEIPRSSKAIERDRLIEDIRTYLDTLRRPSGLTEDEYKKFIRYAFDFFVMDGKLFRKDRHQRHQVVIPPGRCLSILRQAHDNLGHKGVFTVSSRLLARFWWPHLLDDVKWYVKSCHECQIRNAHRYHIPPTVPTPFSLFRKIYIDTMFLPPSHGFTCIVHTRCSLSSYPEWRMLRTENARSLGSFIFEDILRWYGMIEEIVTDNGPPYVAAIGYLKECYGIPNIRISPYNSQANGPVERRHYDVREALMKATERNESQWPIVAPSVFWAKRVTIQKSTGYSPYYIVHGIELIFPFDLTEATFIAPPIDSTISTEDLIARRAIQLQKRPEDLQQIKDTLHKSRIASAQDFERRFANSIKYSRSGSQLNAGLVDRWKIKTTLDGSISKLCFAAYRLIPYTPRNVKKIPVTRITRLDGETLDSMTRDRE</sequence>
<reference evidence="4" key="1">
    <citation type="submission" date="2022-06" db="EMBL/GenBank/DDBJ databases">
        <title>Genome Sequence of Candolleomyces eurysporus.</title>
        <authorList>
            <person name="Buettner E."/>
        </authorList>
    </citation>
    <scope>NUCLEOTIDE SEQUENCE</scope>
    <source>
        <strain evidence="4">VTCC 930004</strain>
    </source>
</reference>
<dbReference type="SUPFAM" id="SSF53098">
    <property type="entry name" value="Ribonuclease H-like"/>
    <property type="match status" value="1"/>
</dbReference>
<dbReference type="OrthoDB" id="446925at2759"/>
<evidence type="ECO:0000313" key="4">
    <source>
        <dbReference type="EMBL" id="KAJ2934659.1"/>
    </source>
</evidence>
<evidence type="ECO:0000259" key="3">
    <source>
        <dbReference type="PROSITE" id="PS50994"/>
    </source>
</evidence>
<dbReference type="PANTHER" id="PTHR37984:SF5">
    <property type="entry name" value="PROTEIN NYNRIN-LIKE"/>
    <property type="match status" value="1"/>
</dbReference>
<dbReference type="Gene3D" id="3.30.420.10">
    <property type="entry name" value="Ribonuclease H-like superfamily/Ribonuclease H"/>
    <property type="match status" value="1"/>
</dbReference>
<dbReference type="InterPro" id="IPR043128">
    <property type="entry name" value="Rev_trsase/Diguanyl_cyclase"/>
</dbReference>
<dbReference type="AlphaFoldDB" id="A0A9W8MN80"/>
<keyword evidence="5" id="KW-1185">Reference proteome</keyword>
<feature type="domain" description="Integrase catalytic" evidence="3">
    <location>
        <begin position="491"/>
        <end position="652"/>
    </location>
</feature>
<dbReference type="PANTHER" id="PTHR37984">
    <property type="entry name" value="PROTEIN CBG26694"/>
    <property type="match status" value="1"/>
</dbReference>
<dbReference type="InterPro" id="IPR043502">
    <property type="entry name" value="DNA/RNA_pol_sf"/>
</dbReference>
<evidence type="ECO:0000256" key="2">
    <source>
        <dbReference type="ARBA" id="ARBA00023268"/>
    </source>
</evidence>
<dbReference type="GO" id="GO:0003824">
    <property type="term" value="F:catalytic activity"/>
    <property type="evidence" value="ECO:0007669"/>
    <property type="project" value="UniProtKB-KW"/>
</dbReference>
<evidence type="ECO:0000256" key="1">
    <source>
        <dbReference type="ARBA" id="ARBA00022884"/>
    </source>
</evidence>
<name>A0A9W8MN80_9AGAR</name>
<keyword evidence="2" id="KW-0511">Multifunctional enzyme</keyword>
<dbReference type="Gene3D" id="1.10.340.70">
    <property type="match status" value="1"/>
</dbReference>
<organism evidence="4 5">
    <name type="scientific">Candolleomyces eurysporus</name>
    <dbReference type="NCBI Taxonomy" id="2828524"/>
    <lineage>
        <taxon>Eukaryota</taxon>
        <taxon>Fungi</taxon>
        <taxon>Dikarya</taxon>
        <taxon>Basidiomycota</taxon>
        <taxon>Agaricomycotina</taxon>
        <taxon>Agaricomycetes</taxon>
        <taxon>Agaricomycetidae</taxon>
        <taxon>Agaricales</taxon>
        <taxon>Agaricineae</taxon>
        <taxon>Psathyrellaceae</taxon>
        <taxon>Candolleomyces</taxon>
    </lineage>
</organism>
<dbReference type="InterPro" id="IPR001584">
    <property type="entry name" value="Integrase_cat-core"/>
</dbReference>
<dbReference type="FunFam" id="1.10.340.70:FF:000001">
    <property type="entry name" value="Retrovirus-related Pol polyprotein from transposon gypsy-like Protein"/>
    <property type="match status" value="1"/>
</dbReference>
<dbReference type="InterPro" id="IPR050951">
    <property type="entry name" value="Retrovirus_Pol_polyprotein"/>
</dbReference>
<dbReference type="GO" id="GO:0005634">
    <property type="term" value="C:nucleus"/>
    <property type="evidence" value="ECO:0007669"/>
    <property type="project" value="UniProtKB-ARBA"/>
</dbReference>